<sequence length="545" mass="59338">MARTAAHEDESRLLLLLPTQRDCAVTAQVLGRESITTFACSSPADLERELERGAGGVFVCEELLAIGAHAVLARAIERQPRWSDLPVLVLAREGSESRHVSDALSQLGNVLLVERPLRLAALISNARTALRARERQYQIRSHLEDLARARDALAESARRKDQFLAMLGHELRNPLAPVRNALHLLMSDQRMPPDGQQLCDMMKRQVDHMVRLVDDLIDISRISRGTIVLRRERVDLATVLRNAVDQSRPLVDAARHRLEVSLPAGPLIVEADPVRLAQVFVNLLNNAAKYAEPGGEIALSVMREHQAARIAVRDRGIGIEPEMLPHVFELFTQGRREAHRAHDGLGIGLTLVRNIVDMHGGQVEAHSDGRGEGSEFVVTLPLAIATSAHVAAPSVVAAASRRPSAARVLVVDDNVDAAESMGMVLDLLGLEHRVVYDGSSALDISEAFVPDVVLLDIGMPGMDGYEVARRLRRTAGGSEMRLIALTGWSQPQDRERTRAAGFDHHLSKPVDIGALQSLLDGAAHDAPATSVRPLNGGAVAGMRLR</sequence>
<evidence type="ECO:0000256" key="4">
    <source>
        <dbReference type="ARBA" id="ARBA00022679"/>
    </source>
</evidence>
<dbReference type="Gene3D" id="3.40.50.2300">
    <property type="match status" value="1"/>
</dbReference>
<dbReference type="PROSITE" id="PS50110">
    <property type="entry name" value="RESPONSE_REGULATORY"/>
    <property type="match status" value="1"/>
</dbReference>
<comment type="catalytic activity">
    <reaction evidence="1">
        <text>ATP + protein L-histidine = ADP + protein N-phospho-L-histidine.</text>
        <dbReference type="EC" id="2.7.13.3"/>
    </reaction>
</comment>
<dbReference type="AlphaFoldDB" id="A0A5D8Z526"/>
<keyword evidence="4" id="KW-0808">Transferase</keyword>
<dbReference type="EMBL" id="VTRV01000066">
    <property type="protein sequence ID" value="TZF89861.1"/>
    <property type="molecule type" value="Genomic_DNA"/>
</dbReference>
<dbReference type="FunFam" id="3.30.565.10:FF:000006">
    <property type="entry name" value="Sensor histidine kinase WalK"/>
    <property type="match status" value="1"/>
</dbReference>
<dbReference type="GO" id="GO:0000155">
    <property type="term" value="F:phosphorelay sensor kinase activity"/>
    <property type="evidence" value="ECO:0007669"/>
    <property type="project" value="InterPro"/>
</dbReference>
<dbReference type="InterPro" id="IPR036097">
    <property type="entry name" value="HisK_dim/P_sf"/>
</dbReference>
<comment type="caution">
    <text evidence="9">The sequence shown here is derived from an EMBL/GenBank/DDBJ whole genome shotgun (WGS) entry which is preliminary data.</text>
</comment>
<dbReference type="SMART" id="SM00388">
    <property type="entry name" value="HisKA"/>
    <property type="match status" value="1"/>
</dbReference>
<feature type="modified residue" description="4-aspartylphosphate" evidence="6">
    <location>
        <position position="456"/>
    </location>
</feature>
<dbReference type="SMART" id="SM00448">
    <property type="entry name" value="REC"/>
    <property type="match status" value="1"/>
</dbReference>
<evidence type="ECO:0000256" key="6">
    <source>
        <dbReference type="PROSITE-ProRule" id="PRU00169"/>
    </source>
</evidence>
<proteinExistence type="predicted"/>
<protein>
    <recommendedName>
        <fullName evidence="2">histidine kinase</fullName>
        <ecNumber evidence="2">2.7.13.3</ecNumber>
    </recommendedName>
</protein>
<dbReference type="InterPro" id="IPR003661">
    <property type="entry name" value="HisK_dim/P_dom"/>
</dbReference>
<accession>A0A5D8Z526</accession>
<dbReference type="InterPro" id="IPR011006">
    <property type="entry name" value="CheY-like_superfamily"/>
</dbReference>
<dbReference type="SUPFAM" id="SSF55874">
    <property type="entry name" value="ATPase domain of HSP90 chaperone/DNA topoisomerase II/histidine kinase"/>
    <property type="match status" value="1"/>
</dbReference>
<dbReference type="Pfam" id="PF00512">
    <property type="entry name" value="HisKA"/>
    <property type="match status" value="1"/>
</dbReference>
<gene>
    <name evidence="9" type="ORF">FW784_07615</name>
</gene>
<evidence type="ECO:0000313" key="10">
    <source>
        <dbReference type="Proteomes" id="UP000323164"/>
    </source>
</evidence>
<dbReference type="PANTHER" id="PTHR43547:SF2">
    <property type="entry name" value="HYBRID SIGNAL TRANSDUCTION HISTIDINE KINASE C"/>
    <property type="match status" value="1"/>
</dbReference>
<keyword evidence="10" id="KW-1185">Reference proteome</keyword>
<feature type="domain" description="Histidine kinase" evidence="7">
    <location>
        <begin position="166"/>
        <end position="384"/>
    </location>
</feature>
<name>A0A5D8Z526_9GAMM</name>
<reference evidence="9 10" key="1">
    <citation type="submission" date="2019-08" db="EMBL/GenBank/DDBJ databases">
        <title>Draft genome sequence of Lysobacter sp. UKS-15.</title>
        <authorList>
            <person name="Im W.-T."/>
        </authorList>
    </citation>
    <scope>NUCLEOTIDE SEQUENCE [LARGE SCALE GENOMIC DNA]</scope>
    <source>
        <strain evidence="9 10">UKS-15</strain>
    </source>
</reference>
<dbReference type="Gene3D" id="1.10.287.130">
    <property type="match status" value="1"/>
</dbReference>
<dbReference type="CDD" id="cd17580">
    <property type="entry name" value="REC_2_DhkD-like"/>
    <property type="match status" value="1"/>
</dbReference>
<dbReference type="SUPFAM" id="SSF47384">
    <property type="entry name" value="Homodimeric domain of signal transducing histidine kinase"/>
    <property type="match status" value="1"/>
</dbReference>
<evidence type="ECO:0000256" key="1">
    <source>
        <dbReference type="ARBA" id="ARBA00000085"/>
    </source>
</evidence>
<organism evidence="9 10">
    <name type="scientific">Cognatilysobacter lacus</name>
    <dbReference type="NCBI Taxonomy" id="1643323"/>
    <lineage>
        <taxon>Bacteria</taxon>
        <taxon>Pseudomonadati</taxon>
        <taxon>Pseudomonadota</taxon>
        <taxon>Gammaproteobacteria</taxon>
        <taxon>Lysobacterales</taxon>
        <taxon>Lysobacteraceae</taxon>
        <taxon>Cognatilysobacter</taxon>
    </lineage>
</organism>
<evidence type="ECO:0000256" key="3">
    <source>
        <dbReference type="ARBA" id="ARBA00022553"/>
    </source>
</evidence>
<dbReference type="PRINTS" id="PR00344">
    <property type="entry name" value="BCTRLSENSOR"/>
</dbReference>
<dbReference type="InterPro" id="IPR001789">
    <property type="entry name" value="Sig_transdc_resp-reg_receiver"/>
</dbReference>
<dbReference type="SMART" id="SM00387">
    <property type="entry name" value="HATPase_c"/>
    <property type="match status" value="1"/>
</dbReference>
<feature type="domain" description="Response regulatory" evidence="8">
    <location>
        <begin position="407"/>
        <end position="523"/>
    </location>
</feature>
<evidence type="ECO:0000256" key="2">
    <source>
        <dbReference type="ARBA" id="ARBA00012438"/>
    </source>
</evidence>
<dbReference type="InterPro" id="IPR004358">
    <property type="entry name" value="Sig_transdc_His_kin-like_C"/>
</dbReference>
<dbReference type="RefSeq" id="WP_149352755.1">
    <property type="nucleotide sequence ID" value="NZ_VTRV01000066.1"/>
</dbReference>
<dbReference type="Pfam" id="PF02518">
    <property type="entry name" value="HATPase_c"/>
    <property type="match status" value="1"/>
</dbReference>
<dbReference type="Pfam" id="PF00072">
    <property type="entry name" value="Response_reg"/>
    <property type="match status" value="1"/>
</dbReference>
<keyword evidence="3 6" id="KW-0597">Phosphoprotein</keyword>
<dbReference type="CDD" id="cd00082">
    <property type="entry name" value="HisKA"/>
    <property type="match status" value="1"/>
</dbReference>
<dbReference type="EC" id="2.7.13.3" evidence="2"/>
<keyword evidence="5" id="KW-0418">Kinase</keyword>
<dbReference type="InterPro" id="IPR005467">
    <property type="entry name" value="His_kinase_dom"/>
</dbReference>
<evidence type="ECO:0000259" key="8">
    <source>
        <dbReference type="PROSITE" id="PS50110"/>
    </source>
</evidence>
<dbReference type="Proteomes" id="UP000323164">
    <property type="component" value="Unassembled WGS sequence"/>
</dbReference>
<evidence type="ECO:0000313" key="9">
    <source>
        <dbReference type="EMBL" id="TZF89861.1"/>
    </source>
</evidence>
<dbReference type="GO" id="GO:0005886">
    <property type="term" value="C:plasma membrane"/>
    <property type="evidence" value="ECO:0007669"/>
    <property type="project" value="UniProtKB-ARBA"/>
</dbReference>
<dbReference type="PROSITE" id="PS50109">
    <property type="entry name" value="HIS_KIN"/>
    <property type="match status" value="1"/>
</dbReference>
<dbReference type="OrthoDB" id="9768069at2"/>
<dbReference type="PANTHER" id="PTHR43547">
    <property type="entry name" value="TWO-COMPONENT HISTIDINE KINASE"/>
    <property type="match status" value="1"/>
</dbReference>
<dbReference type="Gene3D" id="3.30.565.10">
    <property type="entry name" value="Histidine kinase-like ATPase, C-terminal domain"/>
    <property type="match status" value="1"/>
</dbReference>
<dbReference type="InterPro" id="IPR036890">
    <property type="entry name" value="HATPase_C_sf"/>
</dbReference>
<dbReference type="InterPro" id="IPR003594">
    <property type="entry name" value="HATPase_dom"/>
</dbReference>
<evidence type="ECO:0000256" key="5">
    <source>
        <dbReference type="ARBA" id="ARBA00022777"/>
    </source>
</evidence>
<dbReference type="SUPFAM" id="SSF52172">
    <property type="entry name" value="CheY-like"/>
    <property type="match status" value="1"/>
</dbReference>
<evidence type="ECO:0000259" key="7">
    <source>
        <dbReference type="PROSITE" id="PS50109"/>
    </source>
</evidence>